<dbReference type="GO" id="GO:0043812">
    <property type="term" value="F:phosphatidylinositol-4-phosphate phosphatase activity"/>
    <property type="evidence" value="ECO:0007669"/>
    <property type="project" value="TreeGrafter"/>
</dbReference>
<protein>
    <submittedName>
        <fullName evidence="3">SAC domain-containing protein</fullName>
    </submittedName>
</protein>
<dbReference type="WBParaSite" id="PEQ_0000129501-mRNA-1">
    <property type="protein sequence ID" value="PEQ_0000129501-mRNA-1"/>
    <property type="gene ID" value="PEQ_0000129501"/>
</dbReference>
<dbReference type="GO" id="GO:2001135">
    <property type="term" value="P:regulation of endocytic recycling"/>
    <property type="evidence" value="ECO:0007669"/>
    <property type="project" value="TreeGrafter"/>
</dbReference>
<dbReference type="GO" id="GO:0005769">
    <property type="term" value="C:early endosome"/>
    <property type="evidence" value="ECO:0007669"/>
    <property type="project" value="TreeGrafter"/>
</dbReference>
<evidence type="ECO:0000259" key="1">
    <source>
        <dbReference type="PROSITE" id="PS50275"/>
    </source>
</evidence>
<sequence length="132" mass="14684">MCLIQTQKLGLVGPFGESPDHLVRTLQSMWADNGDAISRQYAGTDALKGDVTRSGQRKIVGMVRDGYTSASRYYLSHMRDSQRQLAIDALLNEVLVGGWALVDGSHLSDQIDTVLLLTRYFNHKHKAFSMIS</sequence>
<dbReference type="GO" id="GO:0045334">
    <property type="term" value="C:clathrin-coated endocytic vesicle"/>
    <property type="evidence" value="ECO:0007669"/>
    <property type="project" value="TreeGrafter"/>
</dbReference>
<dbReference type="GO" id="GO:0046856">
    <property type="term" value="P:phosphatidylinositol dephosphorylation"/>
    <property type="evidence" value="ECO:0007669"/>
    <property type="project" value="TreeGrafter"/>
</dbReference>
<proteinExistence type="predicted"/>
<dbReference type="Proteomes" id="UP000887564">
    <property type="component" value="Unplaced"/>
</dbReference>
<evidence type="ECO:0000313" key="2">
    <source>
        <dbReference type="Proteomes" id="UP000887564"/>
    </source>
</evidence>
<name>A0A914R9B9_PAREQ</name>
<dbReference type="AlphaFoldDB" id="A0A914R9B9"/>
<dbReference type="PANTHER" id="PTHR45662:SF8">
    <property type="entry name" value="PHOSPHATIDYLINOSITIDE PHOSPHATASE SAC2"/>
    <property type="match status" value="1"/>
</dbReference>
<reference evidence="3" key="1">
    <citation type="submission" date="2022-11" db="UniProtKB">
        <authorList>
            <consortium name="WormBaseParasite"/>
        </authorList>
    </citation>
    <scope>IDENTIFICATION</scope>
</reference>
<dbReference type="InterPro" id="IPR002013">
    <property type="entry name" value="SAC_dom"/>
</dbReference>
<dbReference type="PANTHER" id="PTHR45662">
    <property type="entry name" value="PHOSPHATIDYLINOSITIDE PHOSPHATASE SAC1"/>
    <property type="match status" value="1"/>
</dbReference>
<feature type="domain" description="SAC" evidence="1">
    <location>
        <begin position="1"/>
        <end position="43"/>
    </location>
</feature>
<dbReference type="PROSITE" id="PS50275">
    <property type="entry name" value="SAC"/>
    <property type="match status" value="1"/>
</dbReference>
<keyword evidence="2" id="KW-1185">Reference proteome</keyword>
<evidence type="ECO:0000313" key="3">
    <source>
        <dbReference type="WBParaSite" id="PEQ_0000129501-mRNA-1"/>
    </source>
</evidence>
<organism evidence="2 3">
    <name type="scientific">Parascaris equorum</name>
    <name type="common">Equine roundworm</name>
    <dbReference type="NCBI Taxonomy" id="6256"/>
    <lineage>
        <taxon>Eukaryota</taxon>
        <taxon>Metazoa</taxon>
        <taxon>Ecdysozoa</taxon>
        <taxon>Nematoda</taxon>
        <taxon>Chromadorea</taxon>
        <taxon>Rhabditida</taxon>
        <taxon>Spirurina</taxon>
        <taxon>Ascaridomorpha</taxon>
        <taxon>Ascaridoidea</taxon>
        <taxon>Ascarididae</taxon>
        <taxon>Parascaris</taxon>
    </lineage>
</organism>
<accession>A0A914R9B9</accession>